<keyword evidence="3" id="KW-0698">rRNA processing</keyword>
<evidence type="ECO:0000313" key="9">
    <source>
        <dbReference type="EMBL" id="HDS10918.1"/>
    </source>
</evidence>
<dbReference type="InterPro" id="IPR029026">
    <property type="entry name" value="tRNA_m1G_MTases_N"/>
</dbReference>
<dbReference type="SUPFAM" id="SSF75217">
    <property type="entry name" value="alpha/beta knot"/>
    <property type="match status" value="1"/>
</dbReference>
<dbReference type="GO" id="GO:0070475">
    <property type="term" value="P:rRNA base methylation"/>
    <property type="evidence" value="ECO:0007669"/>
    <property type="project" value="InterPro"/>
</dbReference>
<evidence type="ECO:0000256" key="7">
    <source>
        <dbReference type="ARBA" id="ARBA00022730"/>
    </source>
</evidence>
<name>A0A7C1E9L5_9CREN</name>
<keyword evidence="6" id="KW-0949">S-adenosyl-L-methionine</keyword>
<keyword evidence="7" id="KW-0699">rRNA-binding</keyword>
<dbReference type="AlphaFoldDB" id="A0A7C1E9L5"/>
<evidence type="ECO:0000256" key="5">
    <source>
        <dbReference type="ARBA" id="ARBA00022679"/>
    </source>
</evidence>
<evidence type="ECO:0000256" key="4">
    <source>
        <dbReference type="ARBA" id="ARBA00022603"/>
    </source>
</evidence>
<dbReference type="GO" id="GO:0070037">
    <property type="term" value="F:rRNA (pseudouridine) methyltransferase activity"/>
    <property type="evidence" value="ECO:0007669"/>
    <property type="project" value="InterPro"/>
</dbReference>
<protein>
    <submittedName>
        <fullName evidence="9">16S rRNA methyltransferase</fullName>
    </submittedName>
</protein>
<keyword evidence="2" id="KW-0690">Ribosome biogenesis</keyword>
<accession>A0A7C1E9L5</accession>
<gene>
    <name evidence="9" type="ORF">ENO04_04830</name>
</gene>
<dbReference type="InterPro" id="IPR029028">
    <property type="entry name" value="Alpha/beta_knot_MTases"/>
</dbReference>
<keyword evidence="4 9" id="KW-0489">Methyltransferase</keyword>
<dbReference type="EMBL" id="DSDY01000148">
    <property type="protein sequence ID" value="HDS10918.1"/>
    <property type="molecule type" value="Genomic_DNA"/>
</dbReference>
<comment type="caution">
    <text evidence="9">The sequence shown here is derived from an EMBL/GenBank/DDBJ whole genome shotgun (WGS) entry which is preliminary data.</text>
</comment>
<dbReference type="GO" id="GO:0019843">
    <property type="term" value="F:rRNA binding"/>
    <property type="evidence" value="ECO:0007669"/>
    <property type="project" value="UniProtKB-KW"/>
</dbReference>
<reference evidence="9" key="1">
    <citation type="journal article" date="2020" name="mSystems">
        <title>Genome- and Community-Level Interaction Insights into Carbon Utilization and Element Cycling Functions of Hydrothermarchaeota in Hydrothermal Sediment.</title>
        <authorList>
            <person name="Zhou Z."/>
            <person name="Liu Y."/>
            <person name="Xu W."/>
            <person name="Pan J."/>
            <person name="Luo Z.H."/>
            <person name="Li M."/>
        </authorList>
    </citation>
    <scope>NUCLEOTIDE SEQUENCE [LARGE SCALE GENOMIC DNA]</scope>
    <source>
        <strain evidence="9">SpSt-123</strain>
    </source>
</reference>
<dbReference type="InterPro" id="IPR005304">
    <property type="entry name" value="Rbsml_bgen_MeTrfase_EMG1/NEP1"/>
</dbReference>
<dbReference type="Gene3D" id="3.40.1280.10">
    <property type="match status" value="1"/>
</dbReference>
<dbReference type="PANTHER" id="PTHR12636">
    <property type="entry name" value="NEP1/MRA1"/>
    <property type="match status" value="1"/>
</dbReference>
<organism evidence="9">
    <name type="scientific">Fervidicoccus fontis</name>
    <dbReference type="NCBI Taxonomy" id="683846"/>
    <lineage>
        <taxon>Archaea</taxon>
        <taxon>Thermoproteota</taxon>
        <taxon>Thermoprotei</taxon>
        <taxon>Fervidicoccales</taxon>
        <taxon>Fervidicoccaceae</taxon>
        <taxon>Fervidicoccus</taxon>
    </lineage>
</organism>
<comment type="similarity">
    <text evidence="1">Belongs to the class IV-like SAM-binding methyltransferase superfamily. RNA methyltransferase NEP1 family.</text>
</comment>
<evidence type="ECO:0000256" key="2">
    <source>
        <dbReference type="ARBA" id="ARBA00022517"/>
    </source>
</evidence>
<evidence type="ECO:0000256" key="6">
    <source>
        <dbReference type="ARBA" id="ARBA00022691"/>
    </source>
</evidence>
<sequence>MIGLVEAGLATLPEQIQRTRKATLLSKRFGIPPKYILLDVSLFYEEMKKIGIDPRYARPDIVHQFLLASQYSPLNLEGKLRVFIHTAHNDLILIRPETRIPKNYYQFVGLMQRLFMNEQVPDKGEWLMKLRRNVSLDKALRELGVENPILMHENGEAITCNKAKGMTYPPRAFLIGGFPRGDFTQNTLRLVTEKYSIKKGVRLDAWIVADRLIACFEGDLS</sequence>
<evidence type="ECO:0000256" key="3">
    <source>
        <dbReference type="ARBA" id="ARBA00022552"/>
    </source>
</evidence>
<proteinExistence type="inferred from homology"/>
<dbReference type="Pfam" id="PF03587">
    <property type="entry name" value="EMG1"/>
    <property type="match status" value="1"/>
</dbReference>
<dbReference type="CDD" id="cd18088">
    <property type="entry name" value="Nep1-like"/>
    <property type="match status" value="1"/>
</dbReference>
<evidence type="ECO:0000256" key="1">
    <source>
        <dbReference type="ARBA" id="ARBA00008115"/>
    </source>
</evidence>
<keyword evidence="8" id="KW-0694">RNA-binding</keyword>
<keyword evidence="5 9" id="KW-0808">Transferase</keyword>
<dbReference type="PANTHER" id="PTHR12636:SF5">
    <property type="entry name" value="RIBOSOMAL RNA SMALL SUBUNIT METHYLTRANSFERASE NEP1"/>
    <property type="match status" value="1"/>
</dbReference>
<evidence type="ECO:0000256" key="8">
    <source>
        <dbReference type="ARBA" id="ARBA00022884"/>
    </source>
</evidence>